<dbReference type="RefSeq" id="WP_156684792.1">
    <property type="nucleotide sequence ID" value="NZ_CACRUA010000032.1"/>
</dbReference>
<protein>
    <submittedName>
        <fullName evidence="2">Uncharacterized protein</fullName>
    </submittedName>
</protein>
<evidence type="ECO:0000256" key="1">
    <source>
        <dbReference type="SAM" id="Phobius"/>
    </source>
</evidence>
<sequence>MRRVRNQLPEKKKLNNSGSAMILALTVLSLIAILGIMALSSALLNVRMRDLNRKSDKNFYYLETALDEIYAQTGRMASDILKENYLGVMEKLYKDGYRTNDEANAWLRAGFMKELTGENALGLSLPLTDENNEENLKNAAEKLASFSDTIQKQKLEVFIDSIIMEKQVMPEGEELAMTGSGNAAPLSVPGPRDSYSGITLKGFCLIYTNPDTGIESAVTVDLRIRAPYVRFMNEGDALLDYVLAANGDIKVNQNGTSRTVNEFTGNIYGNSITVFHSELDAAGRLIAAKGNITADNRAELTIFPAVNTGAKSRVWADGIELNASSTLTAEDADIFVKDDLTLKGDKNNVTLKGSYYGYGNEGDSSALEQETPNKSSAVIINDRGSSLDLTGLDSLILAGRAYMRFDDTITNGQYVYPMGESLAVKATQTMYLIPETSIRLAWNGNTQAAGSNPVLLPDEADGYTLALQVELPDEMGGKKAEYQIRIDNPQAESDSDKEITVTGPGTQDSPVVPVILNGKIYIYYNFNSESERRDYFVNYLDKNASSFDDLLEKSRMGKSGGTAGGDGSGIYIKGSGSQQIHTSGALYQVAGDKGEDEHLFQLLKKGEDGVGSKLEWVNLIGNLNASFKNIQDNLAETDRVGGRAGEAAMGISSILPIGNYVKIDEVKKLIGEPVYIKENGCCVLLSGDSVHVELGAGGDSASVTTLGRTFSMDGGLVVSAKDIEIGGEGAFNGLFMAAGQISVTGSARLTADGQTYEPILDREETAKYFYDYSDPASTVLNDYEDFVTRENWSRSGRERGGGK</sequence>
<feature type="transmembrane region" description="Helical" evidence="1">
    <location>
        <begin position="21"/>
        <end position="44"/>
    </location>
</feature>
<keyword evidence="1" id="KW-0472">Membrane</keyword>
<dbReference type="AlphaFoldDB" id="A0A6N3GG00"/>
<reference evidence="2" key="1">
    <citation type="submission" date="2019-11" db="EMBL/GenBank/DDBJ databases">
        <authorList>
            <person name="Feng L."/>
        </authorList>
    </citation>
    <scope>NUCLEOTIDE SEQUENCE</scope>
    <source>
        <strain evidence="2">CsymbiosumLFYP84</strain>
    </source>
</reference>
<keyword evidence="1" id="KW-0812">Transmembrane</keyword>
<evidence type="ECO:0000313" key="2">
    <source>
        <dbReference type="EMBL" id="VYU62529.1"/>
    </source>
</evidence>
<gene>
    <name evidence="2" type="ORF">CSLFYP84_03011</name>
</gene>
<accession>A0A6N3GG00</accession>
<dbReference type="EMBL" id="CACRUA010000032">
    <property type="protein sequence ID" value="VYU62529.1"/>
    <property type="molecule type" value="Genomic_DNA"/>
</dbReference>
<proteinExistence type="predicted"/>
<keyword evidence="1" id="KW-1133">Transmembrane helix</keyword>
<organism evidence="2">
    <name type="scientific">Clostridium symbiosum</name>
    <name type="common">Bacteroides symbiosus</name>
    <dbReference type="NCBI Taxonomy" id="1512"/>
    <lineage>
        <taxon>Bacteria</taxon>
        <taxon>Bacillati</taxon>
        <taxon>Bacillota</taxon>
        <taxon>Clostridia</taxon>
        <taxon>Lachnospirales</taxon>
        <taxon>Lachnospiraceae</taxon>
        <taxon>Otoolea</taxon>
    </lineage>
</organism>
<name>A0A6N3GG00_CLOSY</name>